<evidence type="ECO:0000313" key="2">
    <source>
        <dbReference type="EMBL" id="PKA46602.1"/>
    </source>
</evidence>
<evidence type="ECO:0000256" key="1">
    <source>
        <dbReference type="SAM" id="MobiDB-lite"/>
    </source>
</evidence>
<gene>
    <name evidence="2" type="ORF">AXF42_Ash019343</name>
</gene>
<dbReference type="Proteomes" id="UP000236161">
    <property type="component" value="Unassembled WGS sequence"/>
</dbReference>
<reference evidence="2 3" key="1">
    <citation type="journal article" date="2017" name="Nature">
        <title>The Apostasia genome and the evolution of orchids.</title>
        <authorList>
            <person name="Zhang G.Q."/>
            <person name="Liu K.W."/>
            <person name="Li Z."/>
            <person name="Lohaus R."/>
            <person name="Hsiao Y.Y."/>
            <person name="Niu S.C."/>
            <person name="Wang J.Y."/>
            <person name="Lin Y.C."/>
            <person name="Xu Q."/>
            <person name="Chen L.J."/>
            <person name="Yoshida K."/>
            <person name="Fujiwara S."/>
            <person name="Wang Z.W."/>
            <person name="Zhang Y.Q."/>
            <person name="Mitsuda N."/>
            <person name="Wang M."/>
            <person name="Liu G.H."/>
            <person name="Pecoraro L."/>
            <person name="Huang H.X."/>
            <person name="Xiao X.J."/>
            <person name="Lin M."/>
            <person name="Wu X.Y."/>
            <person name="Wu W.L."/>
            <person name="Chen Y.Y."/>
            <person name="Chang S.B."/>
            <person name="Sakamoto S."/>
            <person name="Ohme-Takagi M."/>
            <person name="Yagi M."/>
            <person name="Zeng S.J."/>
            <person name="Shen C.Y."/>
            <person name="Yeh C.M."/>
            <person name="Luo Y.B."/>
            <person name="Tsai W.C."/>
            <person name="Van de Peer Y."/>
            <person name="Liu Z.J."/>
        </authorList>
    </citation>
    <scope>NUCLEOTIDE SEQUENCE [LARGE SCALE GENOMIC DNA]</scope>
    <source>
        <strain evidence="3">cv. Shenzhen</strain>
        <tissue evidence="2">Stem</tissue>
    </source>
</reference>
<evidence type="ECO:0000313" key="3">
    <source>
        <dbReference type="Proteomes" id="UP000236161"/>
    </source>
</evidence>
<dbReference type="EMBL" id="KZ454129">
    <property type="protein sequence ID" value="PKA46602.1"/>
    <property type="molecule type" value="Genomic_DNA"/>
</dbReference>
<feature type="region of interest" description="Disordered" evidence="1">
    <location>
        <begin position="43"/>
        <end position="98"/>
    </location>
</feature>
<proteinExistence type="predicted"/>
<sequence>MVMHNFRRGLKVGDLTKSLHLAKPRSYPELVAKASQFMLLEDAESSPPSVFGAKKEKKRKHRGDERSPTTMHMAKGRGRDEGKPRHVQQQRHFSRPLPEVYAATVKQDWVRPARPKPTPLTGVDPDNYCEFHRNYGHRLHRCRALNPA</sequence>
<keyword evidence="3" id="KW-1185">Reference proteome</keyword>
<accession>A0A2H9ZTH8</accession>
<organism evidence="2 3">
    <name type="scientific">Apostasia shenzhenica</name>
    <dbReference type="NCBI Taxonomy" id="1088818"/>
    <lineage>
        <taxon>Eukaryota</taxon>
        <taxon>Viridiplantae</taxon>
        <taxon>Streptophyta</taxon>
        <taxon>Embryophyta</taxon>
        <taxon>Tracheophyta</taxon>
        <taxon>Spermatophyta</taxon>
        <taxon>Magnoliopsida</taxon>
        <taxon>Liliopsida</taxon>
        <taxon>Asparagales</taxon>
        <taxon>Orchidaceae</taxon>
        <taxon>Apostasioideae</taxon>
        <taxon>Apostasia</taxon>
    </lineage>
</organism>
<protein>
    <submittedName>
        <fullName evidence="2">Uncharacterized protein</fullName>
    </submittedName>
</protein>
<name>A0A2H9ZTH8_9ASPA</name>
<feature type="compositionally biased region" description="Basic residues" evidence="1">
    <location>
        <begin position="85"/>
        <end position="94"/>
    </location>
</feature>
<dbReference type="AlphaFoldDB" id="A0A2H9ZTH8"/>